<reference evidence="1 2" key="1">
    <citation type="submission" date="2019-02" db="EMBL/GenBank/DDBJ databases">
        <title>Draft genome sequences of novel Actinobacteria.</title>
        <authorList>
            <person name="Sahin N."/>
            <person name="Ay H."/>
            <person name="Saygin H."/>
        </authorList>
    </citation>
    <scope>NUCLEOTIDE SEQUENCE [LARGE SCALE GENOMIC DNA]</scope>
    <source>
        <strain evidence="1 2">JCM 30529</strain>
    </source>
</reference>
<name>A0ABY2DJB5_9ACTN</name>
<accession>A0ABY2DJB5</accession>
<sequence>MASIEQVKAALIQATEQGDVVVSQIRASLDQTEQALVRLRAVAAGSGHPAITEAIARAEQSKQRLVEAMTLIQGSSEATRNYMSVLG</sequence>
<gene>
    <name evidence="1" type="ORF">E1091_06770</name>
</gene>
<keyword evidence="2" id="KW-1185">Reference proteome</keyword>
<evidence type="ECO:0000313" key="2">
    <source>
        <dbReference type="Proteomes" id="UP000295626"/>
    </source>
</evidence>
<proteinExistence type="predicted"/>
<dbReference type="Proteomes" id="UP000295626">
    <property type="component" value="Unassembled WGS sequence"/>
</dbReference>
<dbReference type="EMBL" id="SMKE01000165">
    <property type="protein sequence ID" value="TDB99487.1"/>
    <property type="molecule type" value="Genomic_DNA"/>
</dbReference>
<comment type="caution">
    <text evidence="1">The sequence shown here is derived from an EMBL/GenBank/DDBJ whole genome shotgun (WGS) entry which is preliminary data.</text>
</comment>
<organism evidence="1 2">
    <name type="scientific">Micromonospora fluostatini</name>
    <dbReference type="NCBI Taxonomy" id="1629071"/>
    <lineage>
        <taxon>Bacteria</taxon>
        <taxon>Bacillati</taxon>
        <taxon>Actinomycetota</taxon>
        <taxon>Actinomycetes</taxon>
        <taxon>Micromonosporales</taxon>
        <taxon>Micromonosporaceae</taxon>
        <taxon>Micromonospora</taxon>
    </lineage>
</organism>
<protein>
    <submittedName>
        <fullName evidence="1">Uncharacterized protein</fullName>
    </submittedName>
</protein>
<evidence type="ECO:0000313" key="1">
    <source>
        <dbReference type="EMBL" id="TDB99487.1"/>
    </source>
</evidence>